<reference evidence="2" key="1">
    <citation type="submission" date="2022-10" db="EMBL/GenBank/DDBJ databases">
        <title>Determination and structural analysis of whole genome sequence of Sarocladium strictum F4-1.</title>
        <authorList>
            <person name="Hu L."/>
            <person name="Jiang Y."/>
        </authorList>
    </citation>
    <scope>NUCLEOTIDE SEQUENCE</scope>
    <source>
        <strain evidence="2">F4-1</strain>
    </source>
</reference>
<protein>
    <recommendedName>
        <fullName evidence="1">Phosphoribulokinase/uridine kinase domain-containing protein</fullName>
    </recommendedName>
</protein>
<evidence type="ECO:0000313" key="2">
    <source>
        <dbReference type="EMBL" id="KAK0386205.1"/>
    </source>
</evidence>
<evidence type="ECO:0000259" key="1">
    <source>
        <dbReference type="Pfam" id="PF00485"/>
    </source>
</evidence>
<proteinExistence type="predicted"/>
<dbReference type="Gene3D" id="3.40.50.300">
    <property type="entry name" value="P-loop containing nucleotide triphosphate hydrolases"/>
    <property type="match status" value="2"/>
</dbReference>
<accession>A0AA39GF62</accession>
<keyword evidence="3" id="KW-1185">Reference proteome</keyword>
<organism evidence="2 3">
    <name type="scientific">Sarocladium strictum</name>
    <name type="common">Black bundle disease fungus</name>
    <name type="synonym">Acremonium strictum</name>
    <dbReference type="NCBI Taxonomy" id="5046"/>
    <lineage>
        <taxon>Eukaryota</taxon>
        <taxon>Fungi</taxon>
        <taxon>Dikarya</taxon>
        <taxon>Ascomycota</taxon>
        <taxon>Pezizomycotina</taxon>
        <taxon>Sordariomycetes</taxon>
        <taxon>Hypocreomycetidae</taxon>
        <taxon>Hypocreales</taxon>
        <taxon>Sarocladiaceae</taxon>
        <taxon>Sarocladium</taxon>
    </lineage>
</organism>
<dbReference type="InterPro" id="IPR027417">
    <property type="entry name" value="P-loop_NTPase"/>
</dbReference>
<dbReference type="AlphaFoldDB" id="A0AA39GF62"/>
<dbReference type="GO" id="GO:0016301">
    <property type="term" value="F:kinase activity"/>
    <property type="evidence" value="ECO:0007669"/>
    <property type="project" value="InterPro"/>
</dbReference>
<dbReference type="SUPFAM" id="SSF52540">
    <property type="entry name" value="P-loop containing nucleoside triphosphate hydrolases"/>
    <property type="match status" value="1"/>
</dbReference>
<evidence type="ECO:0000313" key="3">
    <source>
        <dbReference type="Proteomes" id="UP001175261"/>
    </source>
</evidence>
<dbReference type="Proteomes" id="UP001175261">
    <property type="component" value="Unassembled WGS sequence"/>
</dbReference>
<dbReference type="EMBL" id="JAPDFR010000005">
    <property type="protein sequence ID" value="KAK0386205.1"/>
    <property type="molecule type" value="Genomic_DNA"/>
</dbReference>
<comment type="caution">
    <text evidence="2">The sequence shown here is derived from an EMBL/GenBank/DDBJ whole genome shotgun (WGS) entry which is preliminary data.</text>
</comment>
<dbReference type="PANTHER" id="PTHR10285">
    <property type="entry name" value="URIDINE KINASE"/>
    <property type="match status" value="1"/>
</dbReference>
<feature type="domain" description="Phosphoribulokinase/uridine kinase" evidence="1">
    <location>
        <begin position="36"/>
        <end position="195"/>
    </location>
</feature>
<dbReference type="Pfam" id="PF00485">
    <property type="entry name" value="PRK"/>
    <property type="match status" value="1"/>
</dbReference>
<sequence>MVKEAPDLDESVCLLCRRVETLIGDKKPADPGGRVLIALAGVPGSGKSTISSALLRALPNKGIDEVAVLPMDGFHFTKAILSSFDDPVTAFSRRGAPFTFDSHRFLALVRRLRDLPLTRKGEPEEILLVPSFDHAEKDPVEDSIALSSRHQVVIIEGNYTLLDEDPWRQIADLVDDRWFVDVSPDTALDRLVERHLQAGIETSREAARARALENDIPNGDMICSLLIKPSIRIIN</sequence>
<gene>
    <name evidence="2" type="ORF">NLU13_6042</name>
</gene>
<dbReference type="GO" id="GO:0005524">
    <property type="term" value="F:ATP binding"/>
    <property type="evidence" value="ECO:0007669"/>
    <property type="project" value="InterPro"/>
</dbReference>
<name>A0AA39GF62_SARSR</name>
<dbReference type="InterPro" id="IPR006083">
    <property type="entry name" value="PRK/URK"/>
</dbReference>